<evidence type="ECO:0000256" key="1">
    <source>
        <dbReference type="ARBA" id="ARBA00022679"/>
    </source>
</evidence>
<keyword evidence="2 5" id="KW-0378">Hydrolase</keyword>
<dbReference type="Gene3D" id="3.90.1720.10">
    <property type="entry name" value="endopeptidase domain like (from Nostoc punctiforme)"/>
    <property type="match status" value="1"/>
</dbReference>
<comment type="caution">
    <text evidence="5">The sequence shown here is derived from an EMBL/GenBank/DDBJ whole genome shotgun (WGS) entry which is preliminary data.</text>
</comment>
<dbReference type="PANTHER" id="PTHR13943:SF77">
    <property type="entry name" value="LRAT DOMAIN-CONTAINING PROTEIN"/>
    <property type="match status" value="1"/>
</dbReference>
<dbReference type="Pfam" id="PF04970">
    <property type="entry name" value="LRAT"/>
    <property type="match status" value="1"/>
</dbReference>
<dbReference type="InterPro" id="IPR007053">
    <property type="entry name" value="LRAT_dom"/>
</dbReference>
<keyword evidence="3" id="KW-0443">Lipid metabolism</keyword>
<evidence type="ECO:0000313" key="6">
    <source>
        <dbReference type="Proteomes" id="UP000235659"/>
    </source>
</evidence>
<proteinExistence type="predicted"/>
<gene>
    <name evidence="5" type="ORF">C0Z16_15715</name>
</gene>
<protein>
    <submittedName>
        <fullName evidence="5">Hydrolase</fullName>
    </submittedName>
</protein>
<dbReference type="InterPro" id="IPR051496">
    <property type="entry name" value="H-rev107_PLA/AT"/>
</dbReference>
<dbReference type="PROSITE" id="PS51934">
    <property type="entry name" value="LRAT"/>
    <property type="match status" value="1"/>
</dbReference>
<organism evidence="5 6">
    <name type="scientific">Paraburkholderia rhynchosiae</name>
    <dbReference type="NCBI Taxonomy" id="487049"/>
    <lineage>
        <taxon>Bacteria</taxon>
        <taxon>Pseudomonadati</taxon>
        <taxon>Pseudomonadota</taxon>
        <taxon>Betaproteobacteria</taxon>
        <taxon>Burkholderiales</taxon>
        <taxon>Burkholderiaceae</taxon>
        <taxon>Paraburkholderia</taxon>
    </lineage>
</organism>
<evidence type="ECO:0000256" key="3">
    <source>
        <dbReference type="ARBA" id="ARBA00023098"/>
    </source>
</evidence>
<feature type="domain" description="LRAT" evidence="4">
    <location>
        <begin position="27"/>
        <end position="127"/>
    </location>
</feature>
<keyword evidence="1" id="KW-0808">Transferase</keyword>
<keyword evidence="6" id="KW-1185">Reference proteome</keyword>
<name>A0ABX4V814_9BURK</name>
<evidence type="ECO:0000259" key="4">
    <source>
        <dbReference type="PROSITE" id="PS51934"/>
    </source>
</evidence>
<accession>A0ABX4V814</accession>
<reference evidence="5 6" key="1">
    <citation type="submission" date="2018-01" db="EMBL/GenBank/DDBJ databases">
        <title>Whole genome analyses suggest that Burkholderia sensu lato contains two further novel genera in the rhizoxinica-symbiotica group Mycetohabitans gen. nov., and Trinickia gen. nov.: implications for the evolution of diazotrophy and nodulation in the Burkholderiaceae.</title>
        <authorList>
            <person name="Estrada-de los Santos P."/>
            <person name="Palmer M."/>
            <person name="Chavez-Ramirez B."/>
            <person name="Beukes C."/>
            <person name="Steenkamp E.T."/>
            <person name="Hirsch A.M."/>
            <person name="Manyaka P."/>
            <person name="Maluk M."/>
            <person name="Lafos M."/>
            <person name="Crook M."/>
            <person name="Gross E."/>
            <person name="Simon M.F."/>
            <person name="Bueno dos Reis Junior F."/>
            <person name="Poole P.S."/>
            <person name="Venter S.N."/>
            <person name="James E.K."/>
        </authorList>
    </citation>
    <scope>NUCLEOTIDE SEQUENCE [LARGE SCALE GENOMIC DNA]</scope>
    <source>
        <strain evidence="5 6">WSM 3937</strain>
    </source>
</reference>
<evidence type="ECO:0000256" key="2">
    <source>
        <dbReference type="ARBA" id="ARBA00022801"/>
    </source>
</evidence>
<dbReference type="EMBL" id="PNXY01000010">
    <property type="protein sequence ID" value="PMS29898.1"/>
    <property type="molecule type" value="Genomic_DNA"/>
</dbReference>
<dbReference type="RefSeq" id="WP_102633049.1">
    <property type="nucleotide sequence ID" value="NZ_CADIJZ010000011.1"/>
</dbReference>
<dbReference type="GO" id="GO:0016787">
    <property type="term" value="F:hydrolase activity"/>
    <property type="evidence" value="ECO:0007669"/>
    <property type="project" value="UniProtKB-KW"/>
</dbReference>
<evidence type="ECO:0000313" key="5">
    <source>
        <dbReference type="EMBL" id="PMS29898.1"/>
    </source>
</evidence>
<sequence length="174" mass="19703">METQDIDGLAASPEWVGAEITIEVGAHLVSEREGYTHHGIYAGNRQVIHYGGFHHSDVRRPIEYVSLHGFAAGRAIKLQAERHAIYTGAAAVERAKSRLGEDQYRLLTNNCEHFCTWCLLGVGRSEQVRRCLTNPWTGLRTLFALAREMRGLHERAKRPHRDARRLPRLVVARS</sequence>
<dbReference type="Proteomes" id="UP000235659">
    <property type="component" value="Unassembled WGS sequence"/>
</dbReference>
<dbReference type="PANTHER" id="PTHR13943">
    <property type="entry name" value="HRAS-LIKE SUPPRESSOR - RELATED"/>
    <property type="match status" value="1"/>
</dbReference>